<name>A0ABW9DAI1_9BURK</name>
<protein>
    <submittedName>
        <fullName evidence="1">Uncharacterized protein</fullName>
    </submittedName>
</protein>
<dbReference type="RefSeq" id="WP_408215321.1">
    <property type="nucleotide sequence ID" value="NZ_JAQQBZ010000017.1"/>
</dbReference>
<comment type="caution">
    <text evidence="1">The sequence shown here is derived from an EMBL/GenBank/DDBJ whole genome shotgun (WGS) entry which is preliminary data.</text>
</comment>
<dbReference type="EMBL" id="JAQQBZ010000017">
    <property type="protein sequence ID" value="MFM0595736.1"/>
    <property type="molecule type" value="Genomic_DNA"/>
</dbReference>
<accession>A0ABW9DAI1</accession>
<gene>
    <name evidence="1" type="ORF">PQQ68_22185</name>
</gene>
<keyword evidence="2" id="KW-1185">Reference proteome</keyword>
<organism evidence="1 2">
    <name type="scientific">Paraburkholderia dilworthii</name>
    <dbReference type="NCBI Taxonomy" id="948106"/>
    <lineage>
        <taxon>Bacteria</taxon>
        <taxon>Pseudomonadati</taxon>
        <taxon>Pseudomonadota</taxon>
        <taxon>Betaproteobacteria</taxon>
        <taxon>Burkholderiales</taxon>
        <taxon>Burkholderiaceae</taxon>
        <taxon>Paraburkholderia</taxon>
    </lineage>
</organism>
<sequence>MQTEDENDQKKEIGDWAQRPGAVEMAGYTQSCTDGDMICCSRAALQGFIYTLRNPELAKYIPELLQHGLDAIPEAGTPEALKRLS</sequence>
<evidence type="ECO:0000313" key="1">
    <source>
        <dbReference type="EMBL" id="MFM0595736.1"/>
    </source>
</evidence>
<dbReference type="Proteomes" id="UP001629367">
    <property type="component" value="Unassembled WGS sequence"/>
</dbReference>
<proteinExistence type="predicted"/>
<evidence type="ECO:0000313" key="2">
    <source>
        <dbReference type="Proteomes" id="UP001629367"/>
    </source>
</evidence>
<reference evidence="1 2" key="1">
    <citation type="journal article" date="2024" name="Chem. Sci.">
        <title>Discovery of megapolipeptins by genome mining of a Burkholderiales bacteria collection.</title>
        <authorList>
            <person name="Paulo B.S."/>
            <person name="Recchia M.J.J."/>
            <person name="Lee S."/>
            <person name="Fergusson C.H."/>
            <person name="Romanowski S.B."/>
            <person name="Hernandez A."/>
            <person name="Krull N."/>
            <person name="Liu D.Y."/>
            <person name="Cavanagh H."/>
            <person name="Bos A."/>
            <person name="Gray C.A."/>
            <person name="Murphy B.T."/>
            <person name="Linington R.G."/>
            <person name="Eustaquio A.S."/>
        </authorList>
    </citation>
    <scope>NUCLEOTIDE SEQUENCE [LARGE SCALE GENOMIC DNA]</scope>
    <source>
        <strain evidence="1 2">RL17-335-BIF-A</strain>
    </source>
</reference>